<reference evidence="1 2" key="1">
    <citation type="submission" date="2019-07" db="EMBL/GenBank/DDBJ databases">
        <title>Whole genome shotgun sequence of Cyclobacterium qasimii NBRC 106168.</title>
        <authorList>
            <person name="Hosoyama A."/>
            <person name="Uohara A."/>
            <person name="Ohji S."/>
            <person name="Ichikawa N."/>
        </authorList>
    </citation>
    <scope>NUCLEOTIDE SEQUENCE [LARGE SCALE GENOMIC DNA]</scope>
    <source>
        <strain evidence="1 2">NBRC 106168</strain>
    </source>
</reference>
<dbReference type="Proteomes" id="UP000321301">
    <property type="component" value="Unassembled WGS sequence"/>
</dbReference>
<evidence type="ECO:0000313" key="1">
    <source>
        <dbReference type="EMBL" id="GEO22288.1"/>
    </source>
</evidence>
<proteinExistence type="predicted"/>
<evidence type="ECO:0000313" key="2">
    <source>
        <dbReference type="Proteomes" id="UP000321301"/>
    </source>
</evidence>
<dbReference type="AlphaFoldDB" id="A0A512CDJ8"/>
<sequence length="50" mass="5898">MNTISEIDLEDSKVNLFYLLNPLEAQNLYNFIEFKSPISVFPDDQKYLNL</sequence>
<comment type="caution">
    <text evidence="1">The sequence shown here is derived from an EMBL/GenBank/DDBJ whole genome shotgun (WGS) entry which is preliminary data.</text>
</comment>
<accession>A0A512CDJ8</accession>
<name>A0A512CDJ8_9BACT</name>
<organism evidence="1 2">
    <name type="scientific">Cyclobacterium qasimii</name>
    <dbReference type="NCBI Taxonomy" id="1350429"/>
    <lineage>
        <taxon>Bacteria</taxon>
        <taxon>Pseudomonadati</taxon>
        <taxon>Bacteroidota</taxon>
        <taxon>Cytophagia</taxon>
        <taxon>Cytophagales</taxon>
        <taxon>Cyclobacteriaceae</taxon>
        <taxon>Cyclobacterium</taxon>
    </lineage>
</organism>
<protein>
    <submittedName>
        <fullName evidence="1">Uncharacterized protein</fullName>
    </submittedName>
</protein>
<gene>
    <name evidence="1" type="ORF">CQA01_28220</name>
</gene>
<keyword evidence="2" id="KW-1185">Reference proteome</keyword>
<dbReference type="EMBL" id="BJYV01000014">
    <property type="protein sequence ID" value="GEO22288.1"/>
    <property type="molecule type" value="Genomic_DNA"/>
</dbReference>